<accession>A0A8B2NYZ3</accession>
<gene>
    <name evidence="3" type="ORF">DLJ53_10310</name>
</gene>
<proteinExistence type="predicted"/>
<organism evidence="3 4">
    <name type="scientific">Acuticoccus sediminis</name>
    <dbReference type="NCBI Taxonomy" id="2184697"/>
    <lineage>
        <taxon>Bacteria</taxon>
        <taxon>Pseudomonadati</taxon>
        <taxon>Pseudomonadota</taxon>
        <taxon>Alphaproteobacteria</taxon>
        <taxon>Hyphomicrobiales</taxon>
        <taxon>Amorphaceae</taxon>
        <taxon>Acuticoccus</taxon>
    </lineage>
</organism>
<comment type="caution">
    <text evidence="3">The sequence shown here is derived from an EMBL/GenBank/DDBJ whole genome shotgun (WGS) entry which is preliminary data.</text>
</comment>
<evidence type="ECO:0000313" key="4">
    <source>
        <dbReference type="Proteomes" id="UP000249590"/>
    </source>
</evidence>
<evidence type="ECO:0000313" key="3">
    <source>
        <dbReference type="EMBL" id="RAI01790.1"/>
    </source>
</evidence>
<keyword evidence="2" id="KW-0472">Membrane</keyword>
<feature type="region of interest" description="Disordered" evidence="1">
    <location>
        <begin position="115"/>
        <end position="138"/>
    </location>
</feature>
<dbReference type="RefSeq" id="WP_111344922.1">
    <property type="nucleotide sequence ID" value="NZ_QHHQ01000002.1"/>
</dbReference>
<dbReference type="AlphaFoldDB" id="A0A8B2NYZ3"/>
<keyword evidence="2" id="KW-1133">Transmembrane helix</keyword>
<reference evidence="3 4" key="1">
    <citation type="submission" date="2018-05" db="EMBL/GenBank/DDBJ databases">
        <title>Acuticoccus sediminis sp. nov., isolated from deep-sea sediment of Indian Ocean.</title>
        <authorList>
            <person name="Liu X."/>
            <person name="Lai Q."/>
            <person name="Du Y."/>
            <person name="Sun F."/>
            <person name="Zhang X."/>
            <person name="Wang S."/>
            <person name="Shao Z."/>
        </authorList>
    </citation>
    <scope>NUCLEOTIDE SEQUENCE [LARGE SCALE GENOMIC DNA]</scope>
    <source>
        <strain evidence="3 4">PTG4-2</strain>
    </source>
</reference>
<sequence>MKDIAERQGTVDRANGSGRSYVRAAAVVLGLAFLYVGVALGAPTPNLRSVHGEQSLQAETETRYLFASRGDARLTVAFERSDSRLPLLSGAPVITPAIADLPPSAAHAIRANAPRAPPACAAERRHAHQSRAPPSVTA</sequence>
<dbReference type="EMBL" id="QHHQ01000002">
    <property type="protein sequence ID" value="RAI01790.1"/>
    <property type="molecule type" value="Genomic_DNA"/>
</dbReference>
<feature type="transmembrane region" description="Helical" evidence="2">
    <location>
        <begin position="21"/>
        <end position="42"/>
    </location>
</feature>
<evidence type="ECO:0000256" key="1">
    <source>
        <dbReference type="SAM" id="MobiDB-lite"/>
    </source>
</evidence>
<protein>
    <submittedName>
        <fullName evidence="3">Uncharacterized protein</fullName>
    </submittedName>
</protein>
<dbReference type="Proteomes" id="UP000249590">
    <property type="component" value="Unassembled WGS sequence"/>
</dbReference>
<evidence type="ECO:0000256" key="2">
    <source>
        <dbReference type="SAM" id="Phobius"/>
    </source>
</evidence>
<keyword evidence="2" id="KW-0812">Transmembrane</keyword>
<name>A0A8B2NYZ3_9HYPH</name>
<keyword evidence="4" id="KW-1185">Reference proteome</keyword>
<dbReference type="OrthoDB" id="9951829at2"/>